<evidence type="ECO:0000313" key="3">
    <source>
        <dbReference type="EMBL" id="MFC4357509.1"/>
    </source>
</evidence>
<dbReference type="InterPro" id="IPR000639">
    <property type="entry name" value="Epox_hydrolase-like"/>
</dbReference>
<reference evidence="3 4" key="1">
    <citation type="journal article" date="2019" name="Int. J. Syst. Evol. Microbiol.">
        <title>The Global Catalogue of Microorganisms (GCM) 10K type strain sequencing project: providing services to taxonomists for standard genome sequencing and annotation.</title>
        <authorList>
            <consortium name="The Broad Institute Genomics Platform"/>
            <consortium name="The Broad Institute Genome Sequencing Center for Infectious Disease"/>
            <person name="Wu L."/>
            <person name="Ma J."/>
        </authorList>
    </citation>
    <scope>NUCLEOTIDE SEQUENCE [LARGE SCALE GENOMIC DNA]</scope>
    <source>
        <strain evidence="3 4">CGMCC 1.12553</strain>
    </source>
</reference>
<protein>
    <submittedName>
        <fullName evidence="3">Alpha/beta fold hydrolase</fullName>
    </submittedName>
</protein>
<sequence>MAGETAERDAGALPAGVPGDSVYVETDGVRLHTVQAGPDDGPLVVLLHGFPEFWYAWHEAIRPLTNAGYRVVVPDQRGYNLSDKPPEVRDYAIDELAGDVVGLASELGYDAAHVVGHDWGAAVAWWTALAYPDAVDHLVAAAVPHPSVFRRTLQQSWEQRFRSWYMGFFQLPKLPESTLSAGNYRLLARSMRKSSVPGTFTPADLDRYREAWSQPGALTAMINWYRAAARERPTPPNERVGQPTLVLWGAGEPFLNKSMAWRSVDYCDDGRVHLYDDCTHWLHHEQPVAVAERIVDFLGE</sequence>
<dbReference type="GO" id="GO:0016787">
    <property type="term" value="F:hydrolase activity"/>
    <property type="evidence" value="ECO:0007669"/>
    <property type="project" value="UniProtKB-KW"/>
</dbReference>
<feature type="domain" description="AB hydrolase-1" evidence="2">
    <location>
        <begin position="42"/>
        <end position="286"/>
    </location>
</feature>
<proteinExistence type="predicted"/>
<dbReference type="AlphaFoldDB" id="A0ABD5P9V1"/>
<dbReference type="PRINTS" id="PR00412">
    <property type="entry name" value="EPOXHYDRLASE"/>
</dbReference>
<dbReference type="InterPro" id="IPR000073">
    <property type="entry name" value="AB_hydrolase_1"/>
</dbReference>
<dbReference type="RefSeq" id="WP_267622191.1">
    <property type="nucleotide sequence ID" value="NZ_JAODIW010000006.1"/>
</dbReference>
<evidence type="ECO:0000259" key="2">
    <source>
        <dbReference type="Pfam" id="PF00561"/>
    </source>
</evidence>
<dbReference type="EMBL" id="JBHSDS010000003">
    <property type="protein sequence ID" value="MFC4357509.1"/>
    <property type="molecule type" value="Genomic_DNA"/>
</dbReference>
<dbReference type="PRINTS" id="PR00111">
    <property type="entry name" value="ABHYDROLASE"/>
</dbReference>
<gene>
    <name evidence="3" type="ORF">ACFO0N_06035</name>
</gene>
<dbReference type="Pfam" id="PF00561">
    <property type="entry name" value="Abhydrolase_1"/>
    <property type="match status" value="1"/>
</dbReference>
<dbReference type="SUPFAM" id="SSF53474">
    <property type="entry name" value="alpha/beta-Hydrolases"/>
    <property type="match status" value="1"/>
</dbReference>
<name>A0ABD5P9V1_9EURY</name>
<evidence type="ECO:0000256" key="1">
    <source>
        <dbReference type="ARBA" id="ARBA00022801"/>
    </source>
</evidence>
<comment type="caution">
    <text evidence="3">The sequence shown here is derived from an EMBL/GenBank/DDBJ whole genome shotgun (WGS) entry which is preliminary data.</text>
</comment>
<evidence type="ECO:0000313" key="4">
    <source>
        <dbReference type="Proteomes" id="UP001595921"/>
    </source>
</evidence>
<dbReference type="Gene3D" id="3.40.50.1820">
    <property type="entry name" value="alpha/beta hydrolase"/>
    <property type="match status" value="1"/>
</dbReference>
<keyword evidence="4" id="KW-1185">Reference proteome</keyword>
<keyword evidence="1 3" id="KW-0378">Hydrolase</keyword>
<dbReference type="InterPro" id="IPR029058">
    <property type="entry name" value="AB_hydrolase_fold"/>
</dbReference>
<organism evidence="3 4">
    <name type="scientific">Halobium salinum</name>
    <dbReference type="NCBI Taxonomy" id="1364940"/>
    <lineage>
        <taxon>Archaea</taxon>
        <taxon>Methanobacteriati</taxon>
        <taxon>Methanobacteriota</taxon>
        <taxon>Stenosarchaea group</taxon>
        <taxon>Halobacteria</taxon>
        <taxon>Halobacteriales</taxon>
        <taxon>Haloferacaceae</taxon>
        <taxon>Halobium</taxon>
    </lineage>
</organism>
<dbReference type="Proteomes" id="UP001595921">
    <property type="component" value="Unassembled WGS sequence"/>
</dbReference>
<dbReference type="PANTHER" id="PTHR43329">
    <property type="entry name" value="EPOXIDE HYDROLASE"/>
    <property type="match status" value="1"/>
</dbReference>
<accession>A0ABD5P9V1</accession>